<sequence length="110" mass="11950">MKYLAAVLVFIFFATAPITAEAVTIRNKCTHPVAGSLTVADSNVNIVQFRLAPGEKIHLLKDFGKVKLILRAIPDVYNTDKVTISTADLSTPSCYIELESSAEGIKIIID</sequence>
<keyword evidence="3" id="KW-1185">Reference proteome</keyword>
<accession>L0RB12</accession>
<organism evidence="2 3">
    <name type="scientific">Maridesulfovibrio hydrothermalis AM13 = DSM 14728</name>
    <dbReference type="NCBI Taxonomy" id="1121451"/>
    <lineage>
        <taxon>Bacteria</taxon>
        <taxon>Pseudomonadati</taxon>
        <taxon>Thermodesulfobacteriota</taxon>
        <taxon>Desulfovibrionia</taxon>
        <taxon>Desulfovibrionales</taxon>
        <taxon>Desulfovibrionaceae</taxon>
        <taxon>Maridesulfovibrio</taxon>
    </lineage>
</organism>
<dbReference type="AlphaFoldDB" id="L0RB12"/>
<dbReference type="HOGENOM" id="CLU_2166887_0_0_7"/>
<evidence type="ECO:0000313" key="2">
    <source>
        <dbReference type="EMBL" id="CCO23958.1"/>
    </source>
</evidence>
<keyword evidence="1" id="KW-0732">Signal</keyword>
<dbReference type="OrthoDB" id="5458338at2"/>
<evidence type="ECO:0000313" key="3">
    <source>
        <dbReference type="Proteomes" id="UP000010808"/>
    </source>
</evidence>
<name>L0RB12_9BACT</name>
<dbReference type="KEGG" id="dhy:DESAM_21681"/>
<reference evidence="2 3" key="1">
    <citation type="submission" date="2012-10" db="EMBL/GenBank/DDBJ databases">
        <authorList>
            <person name="Genoscope - CEA"/>
        </authorList>
    </citation>
    <scope>NUCLEOTIDE SEQUENCE [LARGE SCALE GENOMIC DNA]</scope>
    <source>
        <strain evidence="3">AM13 / DSM 14728</strain>
    </source>
</reference>
<feature type="chain" id="PRO_5003947220" evidence="1">
    <location>
        <begin position="23"/>
        <end position="110"/>
    </location>
</feature>
<dbReference type="RefSeq" id="WP_015336561.1">
    <property type="nucleotide sequence ID" value="NC_020055.1"/>
</dbReference>
<dbReference type="PATRIC" id="fig|1121451.3.peg.1921"/>
<feature type="signal peptide" evidence="1">
    <location>
        <begin position="1"/>
        <end position="22"/>
    </location>
</feature>
<proteinExistence type="predicted"/>
<gene>
    <name evidence="2" type="ORF">DESAM_21681</name>
</gene>
<dbReference type="Proteomes" id="UP000010808">
    <property type="component" value="Chromosome"/>
</dbReference>
<protein>
    <submittedName>
        <fullName evidence="2">Uncharacterized protein</fullName>
    </submittedName>
</protein>
<dbReference type="eggNOG" id="ENOG50318BS">
    <property type="taxonomic scope" value="Bacteria"/>
</dbReference>
<evidence type="ECO:0000256" key="1">
    <source>
        <dbReference type="SAM" id="SignalP"/>
    </source>
</evidence>
<dbReference type="EMBL" id="FO203522">
    <property type="protein sequence ID" value="CCO23958.1"/>
    <property type="molecule type" value="Genomic_DNA"/>
</dbReference>